<keyword evidence="1" id="KW-0812">Transmembrane</keyword>
<name>A0AAJ0CSM4_9HYPO</name>
<keyword evidence="1" id="KW-0472">Membrane</keyword>
<keyword evidence="1" id="KW-1133">Transmembrane helix</keyword>
<dbReference type="EMBL" id="JASWJB010000052">
    <property type="protein sequence ID" value="KAK2603982.1"/>
    <property type="molecule type" value="Genomic_DNA"/>
</dbReference>
<protein>
    <submittedName>
        <fullName evidence="2">Uncharacterized protein</fullName>
    </submittedName>
</protein>
<evidence type="ECO:0000256" key="1">
    <source>
        <dbReference type="SAM" id="Phobius"/>
    </source>
</evidence>
<feature type="transmembrane region" description="Helical" evidence="1">
    <location>
        <begin position="26"/>
        <end position="45"/>
    </location>
</feature>
<dbReference type="Proteomes" id="UP001251528">
    <property type="component" value="Unassembled WGS sequence"/>
</dbReference>
<feature type="transmembrane region" description="Helical" evidence="1">
    <location>
        <begin position="92"/>
        <end position="115"/>
    </location>
</feature>
<feature type="transmembrane region" description="Helical" evidence="1">
    <location>
        <begin position="51"/>
        <end position="71"/>
    </location>
</feature>
<dbReference type="AlphaFoldDB" id="A0AAJ0CSM4"/>
<feature type="transmembrane region" description="Helical" evidence="1">
    <location>
        <begin position="138"/>
        <end position="158"/>
    </location>
</feature>
<organism evidence="2 3">
    <name type="scientific">Conoideocrella luteorostrata</name>
    <dbReference type="NCBI Taxonomy" id="1105319"/>
    <lineage>
        <taxon>Eukaryota</taxon>
        <taxon>Fungi</taxon>
        <taxon>Dikarya</taxon>
        <taxon>Ascomycota</taxon>
        <taxon>Pezizomycotina</taxon>
        <taxon>Sordariomycetes</taxon>
        <taxon>Hypocreomycetidae</taxon>
        <taxon>Hypocreales</taxon>
        <taxon>Clavicipitaceae</taxon>
        <taxon>Conoideocrella</taxon>
    </lineage>
</organism>
<sequence length="171" mass="18721">MAEKQQKKKAFEEPVSPLCGFRNLDFLLRILSTLVCITILVLGGISASHSGVILIGILGPPAAVVILWSLLQFGLSTSKFEYMNFRSRFRMVIGVLITIGFGIAVICCGLFKRWWGTQDSTFSYSDDPETSKSSDEMLVINLTTAGLALGCVGTYVFMKLPPVDDVLFADL</sequence>
<gene>
    <name evidence="2" type="ORF">QQS21_003818</name>
</gene>
<evidence type="ECO:0000313" key="2">
    <source>
        <dbReference type="EMBL" id="KAK2603982.1"/>
    </source>
</evidence>
<keyword evidence="3" id="KW-1185">Reference proteome</keyword>
<evidence type="ECO:0000313" key="3">
    <source>
        <dbReference type="Proteomes" id="UP001251528"/>
    </source>
</evidence>
<comment type="caution">
    <text evidence="2">The sequence shown here is derived from an EMBL/GenBank/DDBJ whole genome shotgun (WGS) entry which is preliminary data.</text>
</comment>
<proteinExistence type="predicted"/>
<reference evidence="2" key="1">
    <citation type="submission" date="2023-06" db="EMBL/GenBank/DDBJ databases">
        <title>Conoideocrella luteorostrata (Hypocreales: Clavicipitaceae), a potential biocontrol fungus for elongate hemlock scale in United States Christmas tree production areas.</title>
        <authorList>
            <person name="Barrett H."/>
            <person name="Lovett B."/>
            <person name="Macias A.M."/>
            <person name="Stajich J.E."/>
            <person name="Kasson M.T."/>
        </authorList>
    </citation>
    <scope>NUCLEOTIDE SEQUENCE</scope>
    <source>
        <strain evidence="2">ARSEF 14590</strain>
    </source>
</reference>
<accession>A0AAJ0CSM4</accession>